<dbReference type="EMBL" id="JAUCBP010000007">
    <property type="protein sequence ID" value="MDM7861156.1"/>
    <property type="molecule type" value="Genomic_DNA"/>
</dbReference>
<dbReference type="EC" id="3.-.-.-" evidence="3"/>
<keyword evidence="4" id="KW-1185">Reference proteome</keyword>
<dbReference type="SUPFAM" id="SSF56601">
    <property type="entry name" value="beta-lactamase/transpeptidase-like"/>
    <property type="match status" value="1"/>
</dbReference>
<dbReference type="Proteomes" id="UP001234343">
    <property type="component" value="Unassembled WGS sequence"/>
</dbReference>
<dbReference type="PANTHER" id="PTHR46825">
    <property type="entry name" value="D-ALANYL-D-ALANINE-CARBOXYPEPTIDASE/ENDOPEPTIDASE AMPH"/>
    <property type="match status" value="1"/>
</dbReference>
<evidence type="ECO:0000313" key="4">
    <source>
        <dbReference type="Proteomes" id="UP001234343"/>
    </source>
</evidence>
<dbReference type="InterPro" id="IPR001466">
    <property type="entry name" value="Beta-lactam-related"/>
</dbReference>
<keyword evidence="3" id="KW-0378">Hydrolase</keyword>
<keyword evidence="1" id="KW-0732">Signal</keyword>
<name>A0ABT7SY96_9ALTE</name>
<dbReference type="InterPro" id="IPR012338">
    <property type="entry name" value="Beta-lactam/transpept-like"/>
</dbReference>
<gene>
    <name evidence="3" type="ORF">QTP81_11155</name>
</gene>
<comment type="caution">
    <text evidence="3">The sequence shown here is derived from an EMBL/GenBank/DDBJ whole genome shotgun (WGS) entry which is preliminary data.</text>
</comment>
<evidence type="ECO:0000256" key="1">
    <source>
        <dbReference type="SAM" id="SignalP"/>
    </source>
</evidence>
<evidence type="ECO:0000313" key="3">
    <source>
        <dbReference type="EMBL" id="MDM7861156.1"/>
    </source>
</evidence>
<organism evidence="3 4">
    <name type="scientific">Alteromonas arenosi</name>
    <dbReference type="NCBI Taxonomy" id="3055817"/>
    <lineage>
        <taxon>Bacteria</taxon>
        <taxon>Pseudomonadati</taxon>
        <taxon>Pseudomonadota</taxon>
        <taxon>Gammaproteobacteria</taxon>
        <taxon>Alteromonadales</taxon>
        <taxon>Alteromonadaceae</taxon>
        <taxon>Alteromonas/Salinimonas group</taxon>
        <taxon>Alteromonas</taxon>
    </lineage>
</organism>
<accession>A0ABT7SY96</accession>
<reference evidence="3 4" key="1">
    <citation type="submission" date="2023-06" db="EMBL/GenBank/DDBJ databases">
        <title>Alteromonas sp. ASW11-36 isolated from intertidal sand.</title>
        <authorList>
            <person name="Li Y."/>
        </authorList>
    </citation>
    <scope>NUCLEOTIDE SEQUENCE [LARGE SCALE GENOMIC DNA]</scope>
    <source>
        <strain evidence="3 4">ASW11-36</strain>
    </source>
</reference>
<dbReference type="PANTHER" id="PTHR46825:SF9">
    <property type="entry name" value="BETA-LACTAMASE-RELATED DOMAIN-CONTAINING PROTEIN"/>
    <property type="match status" value="1"/>
</dbReference>
<dbReference type="GO" id="GO:0016787">
    <property type="term" value="F:hydrolase activity"/>
    <property type="evidence" value="ECO:0007669"/>
    <property type="project" value="UniProtKB-KW"/>
</dbReference>
<feature type="chain" id="PRO_5045369567" evidence="1">
    <location>
        <begin position="19"/>
        <end position="497"/>
    </location>
</feature>
<feature type="domain" description="Beta-lactamase-related" evidence="2">
    <location>
        <begin position="47"/>
        <end position="361"/>
    </location>
</feature>
<proteinExistence type="predicted"/>
<protein>
    <submittedName>
        <fullName evidence="3">Serine hydrolase</fullName>
        <ecNumber evidence="3">3.-.-.-</ecNumber>
    </submittedName>
</protein>
<dbReference type="InterPro" id="IPR050491">
    <property type="entry name" value="AmpC-like"/>
</dbReference>
<dbReference type="RefSeq" id="WP_289365539.1">
    <property type="nucleotide sequence ID" value="NZ_JAUCBP010000007.1"/>
</dbReference>
<sequence>MKIFSCALVTTLMLSVNAYTTAAGVDDAANQRLIQNLPSKLEKIYQKHQLKGDLLIAVVDRSGLRYSYTLNTQGNDGSDNGISTETPFLIASHTKAFTGTLAQVLASEGVFQLDAPIETYLADEVTNPNIASDTITVTQLLDHTAGFTSIMHTFKTAFLGYDTEAELVKALNTDTLVAPAGVFRYSNTGPILAARAMEIATKKSWKKLMDEKLFSPLGMYHTSSTLSAYPAGAILPSIEVGADGEVLRTGLFKTDLTLHAAGGSVSTLSDMAKWLQFNLNQGEELSAADYFFTPLHEPTTTQEKTYYTYERTGYSLAWDIANYHDNTILTRFGGYAGLSFHASFMPEQGVAVVAFFNDQRGYVLPHLAANYAYNLVIAPDLAESRYSKELEGLEKSIAREKANSLYSESRVVPTSEWQEHLGTYLNQDGWPPITITVNANHVWLSSGVLSGPLYADQKEEKSYVVNFGSLRRPIKFSVSEDGKNMLLNGSLKYFKRD</sequence>
<dbReference type="Gene3D" id="3.40.710.10">
    <property type="entry name" value="DD-peptidase/beta-lactamase superfamily"/>
    <property type="match status" value="1"/>
</dbReference>
<evidence type="ECO:0000259" key="2">
    <source>
        <dbReference type="Pfam" id="PF00144"/>
    </source>
</evidence>
<feature type="signal peptide" evidence="1">
    <location>
        <begin position="1"/>
        <end position="18"/>
    </location>
</feature>
<dbReference type="Pfam" id="PF00144">
    <property type="entry name" value="Beta-lactamase"/>
    <property type="match status" value="1"/>
</dbReference>